<dbReference type="InterPro" id="IPR003594">
    <property type="entry name" value="HATPase_dom"/>
</dbReference>
<feature type="domain" description="Response regulatory" evidence="11">
    <location>
        <begin position="2"/>
        <end position="119"/>
    </location>
</feature>
<dbReference type="InterPro" id="IPR000700">
    <property type="entry name" value="PAS-assoc_C"/>
</dbReference>
<reference evidence="14 15" key="1">
    <citation type="submission" date="2024-09" db="EMBL/GenBank/DDBJ databases">
        <title>Floridaenema gen nov. (Aerosakkonemataceae, Aerosakkonematales ord. nov., Cyanobacteria) from benthic tropical and subtropical fresh waters, with the description of four new species.</title>
        <authorList>
            <person name="Moretto J.A."/>
            <person name="Berthold D.E."/>
            <person name="Lefler F.W."/>
            <person name="Huang I.-S."/>
            <person name="Laughinghouse H. IV."/>
        </authorList>
    </citation>
    <scope>NUCLEOTIDE SEQUENCE [LARGE SCALE GENOMIC DNA]</scope>
    <source>
        <strain evidence="14 15">BLCC-F167</strain>
    </source>
</reference>
<dbReference type="Pfam" id="PF08447">
    <property type="entry name" value="PAS_3"/>
    <property type="match status" value="1"/>
</dbReference>
<evidence type="ECO:0000256" key="3">
    <source>
        <dbReference type="ARBA" id="ARBA00022553"/>
    </source>
</evidence>
<dbReference type="CDD" id="cd00156">
    <property type="entry name" value="REC"/>
    <property type="match status" value="1"/>
</dbReference>
<dbReference type="SMART" id="SM00388">
    <property type="entry name" value="HisKA"/>
    <property type="match status" value="1"/>
</dbReference>
<keyword evidence="7" id="KW-0067">ATP-binding</keyword>
<evidence type="ECO:0000259" key="10">
    <source>
        <dbReference type="PROSITE" id="PS50109"/>
    </source>
</evidence>
<dbReference type="Proteomes" id="UP001576780">
    <property type="component" value="Unassembled WGS sequence"/>
</dbReference>
<comment type="catalytic activity">
    <reaction evidence="1">
        <text>ATP + protein L-histidine = ADP + protein N-phospho-L-histidine.</text>
        <dbReference type="EC" id="2.7.13.3"/>
    </reaction>
</comment>
<dbReference type="Gene3D" id="2.10.70.100">
    <property type="match status" value="1"/>
</dbReference>
<feature type="domain" description="Response regulatory" evidence="11">
    <location>
        <begin position="579"/>
        <end position="695"/>
    </location>
</feature>
<keyword evidence="8" id="KW-0902">Two-component regulatory system</keyword>
<dbReference type="Pfam" id="PF00072">
    <property type="entry name" value="Response_reg"/>
    <property type="match status" value="2"/>
</dbReference>
<sequence>MNILLVEDNLAEARLLKEVLKGAILSRFNLAHVKRLGEAITTLKTESFDVVLLDLTLPDSEGLASLDSLIKHAPSLPIVVLTNTNDDELAIESVRHGAQDYLMKRQIDREILVRSLRYAIERKQTAEALREANEILEKRVQERTAALEMANELLRQEIEWRQKIQSRLELAQQAGKIASFEWLIQTNDIVWTAELEALYGLPPGSFEGQYEGWMQTIHPDDRPKVEQELWQAIKNGQGLDTEFRIVCPSEGRRQKAEGRREEEYLLLNETSCPLNSSCCNPGEIRWIAVKSSLFCDRTGQPVRMIGIHMDITEKKQLEAQFLRAQRLESLGTLASGIAHDLNNILTPILAVVQLLPLKLPNLNDNTQQLLKTLESSAQRGADLIKQILSFARGVEGKRVNLQIHHLLYEIEQIIHQTLPKSIDIHSNIPSNLWTISGDTTQLHQVFMNLCVNARDAMPEGGNLQIIAQNFLVDEHYARMHIDAKVGAYIMVSVADTGMGIPPEIIHRVFDPFFTTKEVGKGTGLGLSAVLGIVKSHGGFIDVQSEVNKGSLFKVFLPAIESPVNETNDDLELLNGQQELILVVDDEVAITEITKTTLETYNYRVLTASDGIEAIALYAEYKDEIAGVLMDIMMPAMDGTTIIALLRRLNTNVCVLAMSGLNSTEVVSQLQKLGFQSFLSKPFTTKELLQALHKGLRTG</sequence>
<feature type="modified residue" description="4-aspartylphosphate" evidence="9">
    <location>
        <position position="54"/>
    </location>
</feature>
<dbReference type="PROSITE" id="PS50113">
    <property type="entry name" value="PAC"/>
    <property type="match status" value="1"/>
</dbReference>
<keyword evidence="6" id="KW-0418">Kinase</keyword>
<dbReference type="InterPro" id="IPR000014">
    <property type="entry name" value="PAS"/>
</dbReference>
<dbReference type="PANTHER" id="PTHR43065">
    <property type="entry name" value="SENSOR HISTIDINE KINASE"/>
    <property type="match status" value="1"/>
</dbReference>
<accession>A0ABV4WWQ9</accession>
<evidence type="ECO:0000259" key="11">
    <source>
        <dbReference type="PROSITE" id="PS50110"/>
    </source>
</evidence>
<dbReference type="SUPFAM" id="SSF47384">
    <property type="entry name" value="Homodimeric domain of signal transducing histidine kinase"/>
    <property type="match status" value="1"/>
</dbReference>
<dbReference type="CDD" id="cd00130">
    <property type="entry name" value="PAS"/>
    <property type="match status" value="1"/>
</dbReference>
<organism evidence="14 15">
    <name type="scientific">Floridaenema evergladense BLCC-F167</name>
    <dbReference type="NCBI Taxonomy" id="3153639"/>
    <lineage>
        <taxon>Bacteria</taxon>
        <taxon>Bacillati</taxon>
        <taxon>Cyanobacteriota</taxon>
        <taxon>Cyanophyceae</taxon>
        <taxon>Oscillatoriophycideae</taxon>
        <taxon>Aerosakkonematales</taxon>
        <taxon>Aerosakkonemataceae</taxon>
        <taxon>Floridanema</taxon>
        <taxon>Floridanema evergladense</taxon>
    </lineage>
</organism>
<dbReference type="Gene3D" id="3.40.50.2300">
    <property type="match status" value="2"/>
</dbReference>
<dbReference type="Gene3D" id="3.30.565.10">
    <property type="entry name" value="Histidine kinase-like ATPase, C-terminal domain"/>
    <property type="match status" value="1"/>
</dbReference>
<dbReference type="SMART" id="SM00387">
    <property type="entry name" value="HATPase_c"/>
    <property type="match status" value="1"/>
</dbReference>
<evidence type="ECO:0000313" key="14">
    <source>
        <dbReference type="EMBL" id="MFB2839558.1"/>
    </source>
</evidence>
<dbReference type="InterPro" id="IPR004358">
    <property type="entry name" value="Sig_transdc_His_kin-like_C"/>
</dbReference>
<keyword evidence="4" id="KW-0808">Transferase</keyword>
<gene>
    <name evidence="14" type="ORF">ACE1CA_34130</name>
</gene>
<feature type="modified residue" description="4-aspartylphosphate" evidence="9">
    <location>
        <position position="630"/>
    </location>
</feature>
<keyword evidence="3 9" id="KW-0597">Phosphoprotein</keyword>
<dbReference type="InterPro" id="IPR001789">
    <property type="entry name" value="Sig_transdc_resp-reg_receiver"/>
</dbReference>
<dbReference type="InterPro" id="IPR036097">
    <property type="entry name" value="HisK_dim/P_sf"/>
</dbReference>
<dbReference type="Pfam" id="PF00512">
    <property type="entry name" value="HisKA"/>
    <property type="match status" value="1"/>
</dbReference>
<dbReference type="InterPro" id="IPR035965">
    <property type="entry name" value="PAS-like_dom_sf"/>
</dbReference>
<evidence type="ECO:0000256" key="7">
    <source>
        <dbReference type="ARBA" id="ARBA00022840"/>
    </source>
</evidence>
<evidence type="ECO:0000313" key="15">
    <source>
        <dbReference type="Proteomes" id="UP001576780"/>
    </source>
</evidence>
<dbReference type="SMART" id="SM00448">
    <property type="entry name" value="REC"/>
    <property type="match status" value="2"/>
</dbReference>
<keyword evidence="15" id="KW-1185">Reference proteome</keyword>
<proteinExistence type="predicted"/>
<dbReference type="InterPro" id="IPR003661">
    <property type="entry name" value="HisK_dim/P_dom"/>
</dbReference>
<evidence type="ECO:0000256" key="9">
    <source>
        <dbReference type="PROSITE-ProRule" id="PRU00169"/>
    </source>
</evidence>
<dbReference type="EMBL" id="JBHFNT010000313">
    <property type="protein sequence ID" value="MFB2839558.1"/>
    <property type="molecule type" value="Genomic_DNA"/>
</dbReference>
<dbReference type="SUPFAM" id="SSF52172">
    <property type="entry name" value="CheY-like"/>
    <property type="match status" value="2"/>
</dbReference>
<feature type="domain" description="PAC" evidence="13">
    <location>
        <begin position="260"/>
        <end position="323"/>
    </location>
</feature>
<evidence type="ECO:0000259" key="12">
    <source>
        <dbReference type="PROSITE" id="PS50112"/>
    </source>
</evidence>
<feature type="domain" description="PAS" evidence="12">
    <location>
        <begin position="191"/>
        <end position="236"/>
    </location>
</feature>
<name>A0ABV4WWQ9_9CYAN</name>
<feature type="domain" description="Histidine kinase" evidence="10">
    <location>
        <begin position="336"/>
        <end position="560"/>
    </location>
</feature>
<dbReference type="InterPro" id="IPR013655">
    <property type="entry name" value="PAS_fold_3"/>
</dbReference>
<protein>
    <recommendedName>
        <fullName evidence="2">histidine kinase</fullName>
        <ecNumber evidence="2">2.7.13.3</ecNumber>
    </recommendedName>
</protein>
<dbReference type="EC" id="2.7.13.3" evidence="2"/>
<dbReference type="RefSeq" id="WP_413281826.1">
    <property type="nucleotide sequence ID" value="NZ_JBHFNT010000313.1"/>
</dbReference>
<dbReference type="Gene3D" id="1.10.287.130">
    <property type="match status" value="1"/>
</dbReference>
<dbReference type="PANTHER" id="PTHR43065:SF46">
    <property type="entry name" value="C4-DICARBOXYLATE TRANSPORT SENSOR PROTEIN DCTB"/>
    <property type="match status" value="1"/>
</dbReference>
<dbReference type="InterPro" id="IPR036890">
    <property type="entry name" value="HATPase_C_sf"/>
</dbReference>
<comment type="caution">
    <text evidence="14">The sequence shown here is derived from an EMBL/GenBank/DDBJ whole genome shotgun (WGS) entry which is preliminary data.</text>
</comment>
<dbReference type="CDD" id="cd00082">
    <property type="entry name" value="HisKA"/>
    <property type="match status" value="1"/>
</dbReference>
<evidence type="ECO:0000256" key="5">
    <source>
        <dbReference type="ARBA" id="ARBA00022741"/>
    </source>
</evidence>
<dbReference type="Gene3D" id="3.30.450.20">
    <property type="entry name" value="PAS domain"/>
    <property type="match status" value="1"/>
</dbReference>
<evidence type="ECO:0000256" key="4">
    <source>
        <dbReference type="ARBA" id="ARBA00022679"/>
    </source>
</evidence>
<dbReference type="InterPro" id="IPR005467">
    <property type="entry name" value="His_kinase_dom"/>
</dbReference>
<dbReference type="PRINTS" id="PR00344">
    <property type="entry name" value="BCTRLSENSOR"/>
</dbReference>
<dbReference type="InterPro" id="IPR011006">
    <property type="entry name" value="CheY-like_superfamily"/>
</dbReference>
<evidence type="ECO:0000256" key="2">
    <source>
        <dbReference type="ARBA" id="ARBA00012438"/>
    </source>
</evidence>
<dbReference type="PROSITE" id="PS50112">
    <property type="entry name" value="PAS"/>
    <property type="match status" value="1"/>
</dbReference>
<dbReference type="Pfam" id="PF02518">
    <property type="entry name" value="HATPase_c"/>
    <property type="match status" value="1"/>
</dbReference>
<dbReference type="PROSITE" id="PS50109">
    <property type="entry name" value="HIS_KIN"/>
    <property type="match status" value="1"/>
</dbReference>
<dbReference type="SUPFAM" id="SSF55785">
    <property type="entry name" value="PYP-like sensor domain (PAS domain)"/>
    <property type="match status" value="1"/>
</dbReference>
<dbReference type="SUPFAM" id="SSF55874">
    <property type="entry name" value="ATPase domain of HSP90 chaperone/DNA topoisomerase II/histidine kinase"/>
    <property type="match status" value="1"/>
</dbReference>
<evidence type="ECO:0000256" key="8">
    <source>
        <dbReference type="ARBA" id="ARBA00023012"/>
    </source>
</evidence>
<keyword evidence="5" id="KW-0547">Nucleotide-binding</keyword>
<evidence type="ECO:0000259" key="13">
    <source>
        <dbReference type="PROSITE" id="PS50113"/>
    </source>
</evidence>
<evidence type="ECO:0000256" key="6">
    <source>
        <dbReference type="ARBA" id="ARBA00022777"/>
    </source>
</evidence>
<dbReference type="PROSITE" id="PS50110">
    <property type="entry name" value="RESPONSE_REGULATORY"/>
    <property type="match status" value="2"/>
</dbReference>
<evidence type="ECO:0000256" key="1">
    <source>
        <dbReference type="ARBA" id="ARBA00000085"/>
    </source>
</evidence>